<dbReference type="InterPro" id="IPR044068">
    <property type="entry name" value="CB"/>
</dbReference>
<dbReference type="InterPro" id="IPR011010">
    <property type="entry name" value="DNA_brk_join_enz"/>
</dbReference>
<keyword evidence="9" id="KW-1185">Reference proteome</keyword>
<dbReference type="Gene3D" id="1.10.443.10">
    <property type="entry name" value="Intergrase catalytic core"/>
    <property type="match status" value="1"/>
</dbReference>
<evidence type="ECO:0000256" key="3">
    <source>
        <dbReference type="ARBA" id="ARBA00023172"/>
    </source>
</evidence>
<dbReference type="Gene3D" id="1.10.150.130">
    <property type="match status" value="1"/>
</dbReference>
<dbReference type="Pfam" id="PF00589">
    <property type="entry name" value="Phage_integrase"/>
    <property type="match status" value="1"/>
</dbReference>
<dbReference type="InterPro" id="IPR010998">
    <property type="entry name" value="Integrase_recombinase_N"/>
</dbReference>
<dbReference type="InterPro" id="IPR050090">
    <property type="entry name" value="Tyrosine_recombinase_XerCD"/>
</dbReference>
<comment type="similarity">
    <text evidence="1">Belongs to the 'phage' integrase family.</text>
</comment>
<keyword evidence="5" id="KW-0175">Coiled coil</keyword>
<dbReference type="PROSITE" id="PS51898">
    <property type="entry name" value="TYR_RECOMBINASE"/>
    <property type="match status" value="1"/>
</dbReference>
<sequence length="405" mass="46228">MIKRKDNGKFQVVVHLGFDSQGRRIQKTVTVNTKEEAKKVEARLKLEAEKIIAEAEAKRAAKKAKTIKKPDEMTVGDFVQQWYEATEENIRPNTRKYYKLLISYFKNTGIMEIPLTNITPPLVQKSVMQLPLHLKSSVRKSACELLRRIFNQAVEWDMLVKNPFRGVKLPKVEREEAKFWTEKEAATFLMSIKGNRYYVFFALALATGLRIGELMGLQWADVDFTKGCLNVNKTCEQINKGGVPQFGPTKTPSSMRTVYIDPNTVNLLKEHRKAQLEARLKAKEWHDFDLVFCNNNGGAKSYSRYREFMKNTCKRIGVTEIPPHGIRHTHATILLTHGVPMEVIADRLGHSRGNSAGAFSMTAFSMTARYAHVTNKSRKEAALVYARAMKEALLDCSRKDVQDRR</sequence>
<dbReference type="InterPro" id="IPR013762">
    <property type="entry name" value="Integrase-like_cat_sf"/>
</dbReference>
<comment type="caution">
    <text evidence="8">The sequence shown here is derived from an EMBL/GenBank/DDBJ whole genome shotgun (WGS) entry which is preliminary data.</text>
</comment>
<proteinExistence type="inferred from homology"/>
<dbReference type="InterPro" id="IPR002104">
    <property type="entry name" value="Integrase_catalytic"/>
</dbReference>
<dbReference type="PANTHER" id="PTHR30349:SF64">
    <property type="entry name" value="PROPHAGE INTEGRASE INTD-RELATED"/>
    <property type="match status" value="1"/>
</dbReference>
<dbReference type="GO" id="GO:0006310">
    <property type="term" value="P:DNA recombination"/>
    <property type="evidence" value="ECO:0007669"/>
    <property type="project" value="UniProtKB-KW"/>
</dbReference>
<gene>
    <name evidence="8" type="ORF">GFC01_01885</name>
</gene>
<feature type="domain" description="Tyr recombinase" evidence="6">
    <location>
        <begin position="175"/>
        <end position="383"/>
    </location>
</feature>
<keyword evidence="2 4" id="KW-0238">DNA-binding</keyword>
<name>A0A6N7INZ3_9FIRM</name>
<dbReference type="GO" id="GO:0003677">
    <property type="term" value="F:DNA binding"/>
    <property type="evidence" value="ECO:0007669"/>
    <property type="project" value="UniProtKB-UniRule"/>
</dbReference>
<evidence type="ECO:0000256" key="1">
    <source>
        <dbReference type="ARBA" id="ARBA00008857"/>
    </source>
</evidence>
<dbReference type="CDD" id="cd01189">
    <property type="entry name" value="INT_ICEBs1_C_like"/>
    <property type="match status" value="1"/>
</dbReference>
<reference evidence="8 9" key="1">
    <citation type="submission" date="2019-10" db="EMBL/GenBank/DDBJ databases">
        <title>Comparative genomics of sulfur disproportionating microorganisms.</title>
        <authorList>
            <person name="Ward L.M."/>
            <person name="Bertran E."/>
            <person name="Johnston D."/>
        </authorList>
    </citation>
    <scope>NUCLEOTIDE SEQUENCE [LARGE SCALE GENOMIC DNA]</scope>
    <source>
        <strain evidence="8 9">DSM 14055</strain>
    </source>
</reference>
<evidence type="ECO:0000313" key="8">
    <source>
        <dbReference type="EMBL" id="MQL51038.1"/>
    </source>
</evidence>
<feature type="domain" description="Core-binding (CB)" evidence="7">
    <location>
        <begin position="73"/>
        <end position="154"/>
    </location>
</feature>
<keyword evidence="3" id="KW-0233">DNA recombination</keyword>
<dbReference type="RefSeq" id="WP_152944950.1">
    <property type="nucleotide sequence ID" value="NZ_WHYR01000003.1"/>
</dbReference>
<feature type="coiled-coil region" evidence="5">
    <location>
        <begin position="34"/>
        <end position="65"/>
    </location>
</feature>
<dbReference type="Proteomes" id="UP000441717">
    <property type="component" value="Unassembled WGS sequence"/>
</dbReference>
<dbReference type="OrthoDB" id="9785687at2"/>
<dbReference type="EMBL" id="WHYR01000003">
    <property type="protein sequence ID" value="MQL51038.1"/>
    <property type="molecule type" value="Genomic_DNA"/>
</dbReference>
<evidence type="ECO:0000256" key="4">
    <source>
        <dbReference type="PROSITE-ProRule" id="PRU01248"/>
    </source>
</evidence>
<protein>
    <submittedName>
        <fullName evidence="8">Tyrosine-type recombinase/integrase</fullName>
    </submittedName>
</protein>
<evidence type="ECO:0000313" key="9">
    <source>
        <dbReference type="Proteomes" id="UP000441717"/>
    </source>
</evidence>
<evidence type="ECO:0000259" key="7">
    <source>
        <dbReference type="PROSITE" id="PS51900"/>
    </source>
</evidence>
<evidence type="ECO:0000256" key="2">
    <source>
        <dbReference type="ARBA" id="ARBA00023125"/>
    </source>
</evidence>
<organism evidence="8 9">
    <name type="scientific">Desulfofundulus thermobenzoicus</name>
    <dbReference type="NCBI Taxonomy" id="29376"/>
    <lineage>
        <taxon>Bacteria</taxon>
        <taxon>Bacillati</taxon>
        <taxon>Bacillota</taxon>
        <taxon>Clostridia</taxon>
        <taxon>Eubacteriales</taxon>
        <taxon>Peptococcaceae</taxon>
        <taxon>Desulfofundulus</taxon>
    </lineage>
</organism>
<dbReference type="PANTHER" id="PTHR30349">
    <property type="entry name" value="PHAGE INTEGRASE-RELATED"/>
    <property type="match status" value="1"/>
</dbReference>
<evidence type="ECO:0000259" key="6">
    <source>
        <dbReference type="PROSITE" id="PS51898"/>
    </source>
</evidence>
<dbReference type="AlphaFoldDB" id="A0A6N7INZ3"/>
<dbReference type="PROSITE" id="PS51900">
    <property type="entry name" value="CB"/>
    <property type="match status" value="1"/>
</dbReference>
<accession>A0A6N7INZ3</accession>
<dbReference type="SUPFAM" id="SSF56349">
    <property type="entry name" value="DNA breaking-rejoining enzymes"/>
    <property type="match status" value="1"/>
</dbReference>
<dbReference type="GO" id="GO:0015074">
    <property type="term" value="P:DNA integration"/>
    <property type="evidence" value="ECO:0007669"/>
    <property type="project" value="InterPro"/>
</dbReference>
<evidence type="ECO:0000256" key="5">
    <source>
        <dbReference type="SAM" id="Coils"/>
    </source>
</evidence>